<accession>A0A8K0WNC8</accession>
<reference evidence="1" key="1">
    <citation type="journal article" date="2021" name="Nat. Commun.">
        <title>Genetic determinants of endophytism in the Arabidopsis root mycobiome.</title>
        <authorList>
            <person name="Mesny F."/>
            <person name="Miyauchi S."/>
            <person name="Thiergart T."/>
            <person name="Pickel B."/>
            <person name="Atanasova L."/>
            <person name="Karlsson M."/>
            <person name="Huettel B."/>
            <person name="Barry K.W."/>
            <person name="Haridas S."/>
            <person name="Chen C."/>
            <person name="Bauer D."/>
            <person name="Andreopoulos W."/>
            <person name="Pangilinan J."/>
            <person name="LaButti K."/>
            <person name="Riley R."/>
            <person name="Lipzen A."/>
            <person name="Clum A."/>
            <person name="Drula E."/>
            <person name="Henrissat B."/>
            <person name="Kohler A."/>
            <person name="Grigoriev I.V."/>
            <person name="Martin F.M."/>
            <person name="Hacquard S."/>
        </authorList>
    </citation>
    <scope>NUCLEOTIDE SEQUENCE</scope>
    <source>
        <strain evidence="1">MPI-CAGE-CH-0235</strain>
    </source>
</reference>
<proteinExistence type="predicted"/>
<comment type="caution">
    <text evidence="1">The sequence shown here is derived from an EMBL/GenBank/DDBJ whole genome shotgun (WGS) entry which is preliminary data.</text>
</comment>
<gene>
    <name evidence="1" type="ORF">B0I35DRAFT_482872</name>
</gene>
<evidence type="ECO:0000313" key="1">
    <source>
        <dbReference type="EMBL" id="KAH7309146.1"/>
    </source>
</evidence>
<organism evidence="1 2">
    <name type="scientific">Stachybotrys elegans</name>
    <dbReference type="NCBI Taxonomy" id="80388"/>
    <lineage>
        <taxon>Eukaryota</taxon>
        <taxon>Fungi</taxon>
        <taxon>Dikarya</taxon>
        <taxon>Ascomycota</taxon>
        <taxon>Pezizomycotina</taxon>
        <taxon>Sordariomycetes</taxon>
        <taxon>Hypocreomycetidae</taxon>
        <taxon>Hypocreales</taxon>
        <taxon>Stachybotryaceae</taxon>
        <taxon>Stachybotrys</taxon>
    </lineage>
</organism>
<dbReference type="InterPro" id="IPR036047">
    <property type="entry name" value="F-box-like_dom_sf"/>
</dbReference>
<dbReference type="SUPFAM" id="SSF81383">
    <property type="entry name" value="F-box domain"/>
    <property type="match status" value="1"/>
</dbReference>
<dbReference type="OrthoDB" id="3637487at2759"/>
<protein>
    <recommendedName>
        <fullName evidence="3">F-box domain-containing protein</fullName>
    </recommendedName>
</protein>
<dbReference type="Proteomes" id="UP000813444">
    <property type="component" value="Unassembled WGS sequence"/>
</dbReference>
<evidence type="ECO:0000313" key="2">
    <source>
        <dbReference type="Proteomes" id="UP000813444"/>
    </source>
</evidence>
<sequence>MVQIKDLPLEIWIAILSHLGPEYFHQDTNRLYVSKRWYEAAFTLFAQHVNLTPLALLRLTRDESVIKRIQPHVAKFKIFFPSVSELDETPFAEGRRTKYPWDWADLVNSSMKTLGTYLTNCPNLESVHIGARPDPKYVMGLRYLDTISLTGFLTARAVTELTYDMGVLPPNLEHSKPDNHLCAHLHALLPQLRKLWLRNDGLCECLLDFPEGTVLPHLEEIIINLSLSGLSTKLTVFQATRRCTTDENIGKPEPPRPITLVMEDQIKKLAEMAPNARIVRVLATKRLPSLDLSALDGKTGKWSLVKKDLPWDEEGEPIAERE</sequence>
<dbReference type="AlphaFoldDB" id="A0A8K0WNC8"/>
<evidence type="ECO:0008006" key="3">
    <source>
        <dbReference type="Google" id="ProtNLM"/>
    </source>
</evidence>
<dbReference type="EMBL" id="JAGPNK010000014">
    <property type="protein sequence ID" value="KAH7309146.1"/>
    <property type="molecule type" value="Genomic_DNA"/>
</dbReference>
<name>A0A8K0WNC8_9HYPO</name>
<keyword evidence="2" id="KW-1185">Reference proteome</keyword>